<dbReference type="RefSeq" id="WP_209902688.1">
    <property type="nucleotide sequence ID" value="NZ_BAAAJW010000007.1"/>
</dbReference>
<evidence type="ECO:0000313" key="3">
    <source>
        <dbReference type="Proteomes" id="UP001519290"/>
    </source>
</evidence>
<evidence type="ECO:0008006" key="4">
    <source>
        <dbReference type="Google" id="ProtNLM"/>
    </source>
</evidence>
<dbReference type="InterPro" id="IPR021215">
    <property type="entry name" value="DUF2752"/>
</dbReference>
<evidence type="ECO:0000256" key="1">
    <source>
        <dbReference type="SAM" id="Phobius"/>
    </source>
</evidence>
<organism evidence="2 3">
    <name type="scientific">Brachybacterium sacelli</name>
    <dbReference type="NCBI Taxonomy" id="173364"/>
    <lineage>
        <taxon>Bacteria</taxon>
        <taxon>Bacillati</taxon>
        <taxon>Actinomycetota</taxon>
        <taxon>Actinomycetes</taxon>
        <taxon>Micrococcales</taxon>
        <taxon>Dermabacteraceae</taxon>
        <taxon>Brachybacterium</taxon>
    </lineage>
</organism>
<dbReference type="Pfam" id="PF10825">
    <property type="entry name" value="DUF2752"/>
    <property type="match status" value="1"/>
</dbReference>
<proteinExistence type="predicted"/>
<gene>
    <name evidence="2" type="ORF">JOF43_002645</name>
</gene>
<keyword evidence="3" id="KW-1185">Reference proteome</keyword>
<evidence type="ECO:0000313" key="2">
    <source>
        <dbReference type="EMBL" id="MBP2382688.1"/>
    </source>
</evidence>
<keyword evidence="1" id="KW-0472">Membrane</keyword>
<accession>A0ABS4X3A3</accession>
<dbReference type="Proteomes" id="UP001519290">
    <property type="component" value="Unassembled WGS sequence"/>
</dbReference>
<protein>
    <recommendedName>
        <fullName evidence="4">DUF2752 domain-containing protein</fullName>
    </recommendedName>
</protein>
<feature type="transmembrane region" description="Helical" evidence="1">
    <location>
        <begin position="25"/>
        <end position="45"/>
    </location>
</feature>
<feature type="transmembrane region" description="Helical" evidence="1">
    <location>
        <begin position="90"/>
        <end position="108"/>
    </location>
</feature>
<sequence>MTQAVGGRHGGAVQDAPARSLRRSLLPVGIVLGGLALAGTVQLVFDPFRTDIPLCAVYHLTGLHCPGCGAIRAVHSLIAGDLLLALRSNALVMAALPLTALGLGLWTVRRVQGRPTDLLPSPRFVAALLVVIAVFTVLRNVPAFWFLAPISYVGA</sequence>
<name>A0ABS4X3A3_9MICO</name>
<dbReference type="EMBL" id="JAGIOD010000001">
    <property type="protein sequence ID" value="MBP2382688.1"/>
    <property type="molecule type" value="Genomic_DNA"/>
</dbReference>
<keyword evidence="1" id="KW-1133">Transmembrane helix</keyword>
<comment type="caution">
    <text evidence="2">The sequence shown here is derived from an EMBL/GenBank/DDBJ whole genome shotgun (WGS) entry which is preliminary data.</text>
</comment>
<keyword evidence="1" id="KW-0812">Transmembrane</keyword>
<feature type="transmembrane region" description="Helical" evidence="1">
    <location>
        <begin position="124"/>
        <end position="148"/>
    </location>
</feature>
<reference evidence="2 3" key="1">
    <citation type="submission" date="2021-03" db="EMBL/GenBank/DDBJ databases">
        <title>Sequencing the genomes of 1000 actinobacteria strains.</title>
        <authorList>
            <person name="Klenk H.-P."/>
        </authorList>
    </citation>
    <scope>NUCLEOTIDE SEQUENCE [LARGE SCALE GENOMIC DNA]</scope>
    <source>
        <strain evidence="2 3">DSM 14566</strain>
    </source>
</reference>